<evidence type="ECO:0000313" key="2">
    <source>
        <dbReference type="Proteomes" id="UP000321569"/>
    </source>
</evidence>
<organism evidence="1 2">
    <name type="scientific">Lentilactobacillus rapi</name>
    <dbReference type="NCBI Taxonomy" id="481723"/>
    <lineage>
        <taxon>Bacteria</taxon>
        <taxon>Bacillati</taxon>
        <taxon>Bacillota</taxon>
        <taxon>Bacilli</taxon>
        <taxon>Lactobacillales</taxon>
        <taxon>Lactobacillaceae</taxon>
        <taxon>Lentilactobacillus</taxon>
    </lineage>
</organism>
<dbReference type="AlphaFoldDB" id="A0A512PKD6"/>
<accession>A0A512PKD6</accession>
<reference evidence="1 2" key="1">
    <citation type="submission" date="2019-07" db="EMBL/GenBank/DDBJ databases">
        <title>Whole genome shotgun sequence of Lactobacillus rapi NBRC 109618.</title>
        <authorList>
            <person name="Hosoyama A."/>
            <person name="Uohara A."/>
            <person name="Ohji S."/>
            <person name="Ichikawa N."/>
        </authorList>
    </citation>
    <scope>NUCLEOTIDE SEQUENCE [LARGE SCALE GENOMIC DNA]</scope>
    <source>
        <strain evidence="1 2">NBRC 109618</strain>
    </source>
</reference>
<comment type="caution">
    <text evidence="1">The sequence shown here is derived from an EMBL/GenBank/DDBJ whole genome shotgun (WGS) entry which is preliminary data.</text>
</comment>
<evidence type="ECO:0000313" key="1">
    <source>
        <dbReference type="EMBL" id="GEP71660.1"/>
    </source>
</evidence>
<dbReference type="EMBL" id="BKAM01000002">
    <property type="protein sequence ID" value="GEP71660.1"/>
    <property type="molecule type" value="Genomic_DNA"/>
</dbReference>
<protein>
    <submittedName>
        <fullName evidence="1">Uncharacterized protein</fullName>
    </submittedName>
</protein>
<dbReference type="Proteomes" id="UP000321569">
    <property type="component" value="Unassembled WGS sequence"/>
</dbReference>
<gene>
    <name evidence="1" type="ORF">LRA02_05280</name>
</gene>
<proteinExistence type="predicted"/>
<sequence length="72" mass="8385">MNKSRNQNRRLGTDKQLDDIWKEALTVVGELFIDTSEVSRFDIVRACYQRLILAIKQKRHYISKSECTAVLA</sequence>
<name>A0A512PKD6_9LACO</name>